<dbReference type="EMBL" id="HG916852">
    <property type="protein sequence ID" value="CDM59114.1"/>
    <property type="molecule type" value="Genomic_DNA"/>
</dbReference>
<evidence type="ECO:0000256" key="1">
    <source>
        <dbReference type="SAM" id="Phobius"/>
    </source>
</evidence>
<accession>W6RE25</accession>
<name>W6RE25_9HYPH</name>
<reference evidence="2" key="1">
    <citation type="submission" date="2013-11" db="EMBL/GenBank/DDBJ databases">
        <title>Draft genome sequence of the broad-host-range Rhizobium sp. LPU83 strain, a member of the low-genetic diversity Oregon-like Rhizobium sp. group.</title>
        <authorList>
            <person name="Wibberg D."/>
            <person name="Puehler A."/>
            <person name="Schlueter A."/>
        </authorList>
    </citation>
    <scope>NUCLEOTIDE SEQUENCE [LARGE SCALE GENOMIC DNA]</scope>
    <source>
        <strain evidence="2">LPU83</strain>
    </source>
</reference>
<dbReference type="KEGG" id="rhl:LPU83_3470"/>
<proteinExistence type="predicted"/>
<dbReference type="HOGENOM" id="CLU_3011250_0_0_5"/>
<gene>
    <name evidence="2" type="ORF">LPU83_3470</name>
</gene>
<sequence length="56" mass="5975">MPDGWLADSPMKILMTIIVFLMVASVLSLSVVGGRSSKQIAEGQPLMASTRVMGPR</sequence>
<evidence type="ECO:0000313" key="2">
    <source>
        <dbReference type="EMBL" id="CDM59114.1"/>
    </source>
</evidence>
<dbReference type="Proteomes" id="UP000019443">
    <property type="component" value="Chromosome"/>
</dbReference>
<evidence type="ECO:0000313" key="3">
    <source>
        <dbReference type="Proteomes" id="UP000019443"/>
    </source>
</evidence>
<protein>
    <submittedName>
        <fullName evidence="2">Uncharacterized protein</fullName>
    </submittedName>
</protein>
<keyword evidence="1" id="KW-1133">Transmembrane helix</keyword>
<dbReference type="eggNOG" id="ENOG5031BAI">
    <property type="taxonomic scope" value="Bacteria"/>
</dbReference>
<keyword evidence="3" id="KW-1185">Reference proteome</keyword>
<keyword evidence="1" id="KW-0472">Membrane</keyword>
<feature type="transmembrane region" description="Helical" evidence="1">
    <location>
        <begin position="12"/>
        <end position="32"/>
    </location>
</feature>
<organism evidence="2 3">
    <name type="scientific">Rhizobium favelukesii</name>
    <dbReference type="NCBI Taxonomy" id="348824"/>
    <lineage>
        <taxon>Bacteria</taxon>
        <taxon>Pseudomonadati</taxon>
        <taxon>Pseudomonadota</taxon>
        <taxon>Alphaproteobacteria</taxon>
        <taxon>Hyphomicrobiales</taxon>
        <taxon>Rhizobiaceae</taxon>
        <taxon>Rhizobium/Agrobacterium group</taxon>
        <taxon>Rhizobium</taxon>
    </lineage>
</organism>
<dbReference type="AlphaFoldDB" id="W6RE25"/>
<dbReference type="PATRIC" id="fig|348824.6.peg.3736"/>
<keyword evidence="1" id="KW-0812">Transmembrane</keyword>